<evidence type="ECO:0000313" key="1">
    <source>
        <dbReference type="EMBL" id="SFD02416.1"/>
    </source>
</evidence>
<accession>A0A1I1NYD2</accession>
<protein>
    <submittedName>
        <fullName evidence="1">Uncharacterized protein</fullName>
    </submittedName>
</protein>
<proteinExistence type="predicted"/>
<dbReference type="RefSeq" id="WP_143084047.1">
    <property type="nucleotide sequence ID" value="NZ_FOLE01000024.1"/>
</dbReference>
<name>A0A1I1NYD2_9BACT</name>
<dbReference type="EMBL" id="FOLE01000024">
    <property type="protein sequence ID" value="SFD02416.1"/>
    <property type="molecule type" value="Genomic_DNA"/>
</dbReference>
<dbReference type="STRING" id="927664.SAMN05421780_1241"/>
<reference evidence="1 2" key="1">
    <citation type="submission" date="2016-10" db="EMBL/GenBank/DDBJ databases">
        <authorList>
            <person name="de Groot N.N."/>
        </authorList>
    </citation>
    <scope>NUCLEOTIDE SEQUENCE [LARGE SCALE GENOMIC DNA]</scope>
    <source>
        <strain evidence="1 2">DSM 6793</strain>
    </source>
</reference>
<organism evidence="1 2">
    <name type="scientific">Flexibacter flexilis DSM 6793</name>
    <dbReference type="NCBI Taxonomy" id="927664"/>
    <lineage>
        <taxon>Bacteria</taxon>
        <taxon>Pseudomonadati</taxon>
        <taxon>Bacteroidota</taxon>
        <taxon>Cytophagia</taxon>
        <taxon>Cytophagales</taxon>
        <taxon>Flexibacteraceae</taxon>
        <taxon>Flexibacter</taxon>
    </lineage>
</organism>
<gene>
    <name evidence="1" type="ORF">SAMN05421780_1241</name>
</gene>
<keyword evidence="2" id="KW-1185">Reference proteome</keyword>
<feature type="non-terminal residue" evidence="1">
    <location>
        <position position="64"/>
    </location>
</feature>
<dbReference type="Proteomes" id="UP000199514">
    <property type="component" value="Unassembled WGS sequence"/>
</dbReference>
<sequence>MKLEDYTAECAALKTAILQRNDIILIQANAKGTLSSDQIFFEPKELIIPPLSDVNFLTSYNGGL</sequence>
<evidence type="ECO:0000313" key="2">
    <source>
        <dbReference type="Proteomes" id="UP000199514"/>
    </source>
</evidence>
<dbReference type="AlphaFoldDB" id="A0A1I1NYD2"/>